<gene>
    <name evidence="12" type="ORF">J0X25_07730</name>
</gene>
<dbReference type="Pfam" id="PF07992">
    <property type="entry name" value="Pyr_redox_2"/>
    <property type="match status" value="1"/>
</dbReference>
<protein>
    <submittedName>
        <fullName evidence="12">Dihydrolipoyl dehydrogenase</fullName>
    </submittedName>
</protein>
<dbReference type="SUPFAM" id="SSF51905">
    <property type="entry name" value="FAD/NAD(P)-binding domain"/>
    <property type="match status" value="1"/>
</dbReference>
<dbReference type="RefSeq" id="WP_207290555.1">
    <property type="nucleotide sequence ID" value="NZ_CP071462.1"/>
</dbReference>
<dbReference type="PROSITE" id="PS00076">
    <property type="entry name" value="PYRIDINE_REDOX_1"/>
    <property type="match status" value="1"/>
</dbReference>
<evidence type="ECO:0000256" key="8">
    <source>
        <dbReference type="ARBA" id="ARBA00023284"/>
    </source>
</evidence>
<dbReference type="AlphaFoldDB" id="A0A8A2VJQ1"/>
<dbReference type="FunFam" id="3.30.390.30:FF:000001">
    <property type="entry name" value="Dihydrolipoyl dehydrogenase"/>
    <property type="match status" value="1"/>
</dbReference>
<name>A0A8A2VJQ1_9EURY</name>
<dbReference type="KEGG" id="hakz:J0X25_07730"/>
<evidence type="ECO:0000256" key="7">
    <source>
        <dbReference type="ARBA" id="ARBA00023157"/>
    </source>
</evidence>
<dbReference type="GO" id="GO:0003955">
    <property type="term" value="F:NAD(P)H dehydrogenase (quinone) activity"/>
    <property type="evidence" value="ECO:0007669"/>
    <property type="project" value="TreeGrafter"/>
</dbReference>
<evidence type="ECO:0000256" key="3">
    <source>
        <dbReference type="ARBA" id="ARBA00022630"/>
    </source>
</evidence>
<dbReference type="GO" id="GO:0050660">
    <property type="term" value="F:flavin adenine dinucleotide binding"/>
    <property type="evidence" value="ECO:0007669"/>
    <property type="project" value="TreeGrafter"/>
</dbReference>
<dbReference type="GO" id="GO:0016668">
    <property type="term" value="F:oxidoreductase activity, acting on a sulfur group of donors, NAD(P) as acceptor"/>
    <property type="evidence" value="ECO:0007669"/>
    <property type="project" value="InterPro"/>
</dbReference>
<keyword evidence="13" id="KW-1185">Reference proteome</keyword>
<dbReference type="InterPro" id="IPR016156">
    <property type="entry name" value="FAD/NAD-linked_Rdtase_dimer_sf"/>
</dbReference>
<evidence type="ECO:0000259" key="10">
    <source>
        <dbReference type="Pfam" id="PF02852"/>
    </source>
</evidence>
<keyword evidence="6 9" id="KW-0560">Oxidoreductase</keyword>
<dbReference type="PRINTS" id="PR00368">
    <property type="entry name" value="FADPNR"/>
</dbReference>
<dbReference type="Gene3D" id="3.50.50.60">
    <property type="entry name" value="FAD/NAD(P)-binding domain"/>
    <property type="match status" value="2"/>
</dbReference>
<evidence type="ECO:0000313" key="13">
    <source>
        <dbReference type="Proteomes" id="UP000663203"/>
    </source>
</evidence>
<evidence type="ECO:0000256" key="6">
    <source>
        <dbReference type="ARBA" id="ARBA00023002"/>
    </source>
</evidence>
<dbReference type="Pfam" id="PF02852">
    <property type="entry name" value="Pyr_redox_dim"/>
    <property type="match status" value="1"/>
</dbReference>
<dbReference type="InterPro" id="IPR023753">
    <property type="entry name" value="FAD/NAD-binding_dom"/>
</dbReference>
<evidence type="ECO:0000256" key="9">
    <source>
        <dbReference type="RuleBase" id="RU003691"/>
    </source>
</evidence>
<dbReference type="GeneID" id="63187185"/>
<sequence>MDEYDLVVIGGGSGSQAATAAADDGLEAAVIERGPLGGACITRGCIPSKALIHRADVVETVRHAEAFGVEAALEGVDYGEITSAIHETVYGKAERQAASLEESDDVALYRGEGRFVDERTLEVDLNDGGTERLRGDSVVLAVGGRPMVPPIDGLEDVDFLTSDDALFLDERPDSLVIVGGGYIGAELGYFFAAMGTDVSIVGRSEQLVSREDDAISEVVTESLEEYFDVYTGYEAAAVEETGSAVVVTAEPSDDDTDAVDLEAEELLLATGRRPNTDTLNLEATGVETDDGEHVVVDDRLETTCDGIWALGDVVGEQPFKHAADYEAEIVCANVLDDAGREVDYSAMPHAIFTEPQAASVGRTEGELEDAGREYESATVPFDVAPLGMIMDAGDGLVKVLAAPDGEILGCHVAGPQASTLIQEVVVAMKSGEGTVEDVADPVHVHPALSEVIDAAFDELSASEYSTAPDWRDVSGG</sequence>
<evidence type="ECO:0000256" key="1">
    <source>
        <dbReference type="ARBA" id="ARBA00001974"/>
    </source>
</evidence>
<dbReference type="Proteomes" id="UP000663203">
    <property type="component" value="Chromosome"/>
</dbReference>
<dbReference type="PANTHER" id="PTHR43014:SF4">
    <property type="entry name" value="PYRIDINE NUCLEOTIDE-DISULFIDE OXIDOREDUCTASE RCLA-RELATED"/>
    <property type="match status" value="1"/>
</dbReference>
<dbReference type="InterPro" id="IPR001100">
    <property type="entry name" value="Pyr_nuc-diS_OxRdtase"/>
</dbReference>
<organism evidence="12 13">
    <name type="scientific">Haloterrigena alkaliphila</name>
    <dbReference type="NCBI Taxonomy" id="2816475"/>
    <lineage>
        <taxon>Archaea</taxon>
        <taxon>Methanobacteriati</taxon>
        <taxon>Methanobacteriota</taxon>
        <taxon>Stenosarchaea group</taxon>
        <taxon>Halobacteria</taxon>
        <taxon>Halobacteriales</taxon>
        <taxon>Natrialbaceae</taxon>
        <taxon>Haloterrigena</taxon>
    </lineage>
</organism>
<dbReference type="PRINTS" id="PR00411">
    <property type="entry name" value="PNDRDTASEI"/>
</dbReference>
<dbReference type="NCBIfam" id="NF004946">
    <property type="entry name" value="PRK06292.2-4"/>
    <property type="match status" value="1"/>
</dbReference>
<comment type="cofactor">
    <cofactor evidence="1">
        <name>FAD</name>
        <dbReference type="ChEBI" id="CHEBI:57692"/>
    </cofactor>
</comment>
<dbReference type="InterPro" id="IPR012999">
    <property type="entry name" value="Pyr_OxRdtase_I_AS"/>
</dbReference>
<dbReference type="InterPro" id="IPR004099">
    <property type="entry name" value="Pyr_nucl-diS_OxRdtase_dimer"/>
</dbReference>
<dbReference type="SUPFAM" id="SSF55424">
    <property type="entry name" value="FAD/NAD-linked reductases, dimerisation (C-terminal) domain"/>
    <property type="match status" value="1"/>
</dbReference>
<accession>A0A8A2VJQ1</accession>
<keyword evidence="3 9" id="KW-0285">Flavoprotein</keyword>
<feature type="domain" description="FAD/NAD(P)-binding" evidence="11">
    <location>
        <begin position="4"/>
        <end position="316"/>
    </location>
</feature>
<evidence type="ECO:0000313" key="12">
    <source>
        <dbReference type="EMBL" id="QSX00838.1"/>
    </source>
</evidence>
<reference evidence="12 13" key="1">
    <citation type="submission" date="2021-03" db="EMBL/GenBank/DDBJ databases">
        <title>Haloterrigena longa sp. nov. and Haloterrigena limicola sp. nov., extremely halophilic archaea isolated from a salt lake.</title>
        <authorList>
            <person name="Henglin C."/>
        </authorList>
    </citation>
    <scope>NUCLEOTIDE SEQUENCE [LARGE SCALE GENOMIC DNA]</scope>
    <source>
        <strain evidence="12 13">KZCA68</strain>
    </source>
</reference>
<dbReference type="InterPro" id="IPR036188">
    <property type="entry name" value="FAD/NAD-bd_sf"/>
</dbReference>
<proteinExistence type="inferred from homology"/>
<keyword evidence="5" id="KW-0521">NADP</keyword>
<evidence type="ECO:0000256" key="2">
    <source>
        <dbReference type="ARBA" id="ARBA00007532"/>
    </source>
</evidence>
<keyword evidence="4 9" id="KW-0274">FAD</keyword>
<evidence type="ECO:0000256" key="5">
    <source>
        <dbReference type="ARBA" id="ARBA00022857"/>
    </source>
</evidence>
<keyword evidence="8 9" id="KW-0676">Redox-active center</keyword>
<evidence type="ECO:0000256" key="4">
    <source>
        <dbReference type="ARBA" id="ARBA00022827"/>
    </source>
</evidence>
<dbReference type="PANTHER" id="PTHR43014">
    <property type="entry name" value="MERCURIC REDUCTASE"/>
    <property type="match status" value="1"/>
</dbReference>
<keyword evidence="7" id="KW-1015">Disulfide bond</keyword>
<dbReference type="PIRSF" id="PIRSF000350">
    <property type="entry name" value="Mercury_reductase_MerA"/>
    <property type="match status" value="1"/>
</dbReference>
<dbReference type="Gene3D" id="3.30.390.30">
    <property type="match status" value="1"/>
</dbReference>
<evidence type="ECO:0000259" key="11">
    <source>
        <dbReference type="Pfam" id="PF07992"/>
    </source>
</evidence>
<comment type="similarity">
    <text evidence="2 9">Belongs to the class-I pyridine nucleotide-disulfide oxidoreductase family.</text>
</comment>
<feature type="domain" description="Pyridine nucleotide-disulphide oxidoreductase dimerisation" evidence="10">
    <location>
        <begin position="347"/>
        <end position="454"/>
    </location>
</feature>
<dbReference type="EMBL" id="CP071462">
    <property type="protein sequence ID" value="QSX00838.1"/>
    <property type="molecule type" value="Genomic_DNA"/>
</dbReference>